<sequence>MSVRAAILAAARARYHEATALLPDQIRDSLKERHTAEDRLAGHLLMNLSERESTEIKRAMREMRVHVMTLPAIREKHRRSMIQFRKEIDEWWQEKENELTVADMK</sequence>
<accession>A0A6C0CHF2</accession>
<evidence type="ECO:0000313" key="1">
    <source>
        <dbReference type="EMBL" id="QHT03270.1"/>
    </source>
</evidence>
<proteinExistence type="predicted"/>
<reference evidence="1" key="1">
    <citation type="journal article" date="2020" name="Nature">
        <title>Giant virus diversity and host interactions through global metagenomics.</title>
        <authorList>
            <person name="Schulz F."/>
            <person name="Roux S."/>
            <person name="Paez-Espino D."/>
            <person name="Jungbluth S."/>
            <person name="Walsh D.A."/>
            <person name="Denef V.J."/>
            <person name="McMahon K.D."/>
            <person name="Konstantinidis K.T."/>
            <person name="Eloe-Fadrosh E.A."/>
            <person name="Kyrpides N.C."/>
            <person name="Woyke T."/>
        </authorList>
    </citation>
    <scope>NUCLEOTIDE SEQUENCE</scope>
    <source>
        <strain evidence="1">GVMAG-M-3300020728-1</strain>
    </source>
</reference>
<protein>
    <submittedName>
        <fullName evidence="1">Uncharacterized protein</fullName>
    </submittedName>
</protein>
<dbReference type="AlphaFoldDB" id="A0A6C0CHF2"/>
<name>A0A6C0CHF2_9ZZZZ</name>
<organism evidence="1">
    <name type="scientific">viral metagenome</name>
    <dbReference type="NCBI Taxonomy" id="1070528"/>
    <lineage>
        <taxon>unclassified sequences</taxon>
        <taxon>metagenomes</taxon>
        <taxon>organismal metagenomes</taxon>
    </lineage>
</organism>
<dbReference type="EMBL" id="MN739408">
    <property type="protein sequence ID" value="QHT03270.1"/>
    <property type="molecule type" value="Genomic_DNA"/>
</dbReference>